<reference evidence="1 2" key="1">
    <citation type="submission" date="2020-10" db="EMBL/GenBank/DDBJ databases">
        <title>Sequencing the genomes of 1000 actinobacteria strains.</title>
        <authorList>
            <person name="Klenk H.-P."/>
        </authorList>
    </citation>
    <scope>NUCLEOTIDE SEQUENCE [LARGE SCALE GENOMIC DNA]</scope>
    <source>
        <strain evidence="1 2">DSM 43748</strain>
    </source>
</reference>
<organism evidence="1 2">
    <name type="scientific">Nonomuraea africana</name>
    <dbReference type="NCBI Taxonomy" id="46171"/>
    <lineage>
        <taxon>Bacteria</taxon>
        <taxon>Bacillati</taxon>
        <taxon>Actinomycetota</taxon>
        <taxon>Actinomycetes</taxon>
        <taxon>Streptosporangiales</taxon>
        <taxon>Streptosporangiaceae</taxon>
        <taxon>Nonomuraea</taxon>
    </lineage>
</organism>
<accession>A0ABR9KWV1</accession>
<dbReference type="RefSeq" id="WP_192781496.1">
    <property type="nucleotide sequence ID" value="NZ_BAAASY010000032.1"/>
</dbReference>
<gene>
    <name evidence="1" type="ORF">H4W81_009364</name>
</gene>
<evidence type="ECO:0000313" key="1">
    <source>
        <dbReference type="EMBL" id="MBE1566492.1"/>
    </source>
</evidence>
<proteinExistence type="predicted"/>
<dbReference type="EMBL" id="JADBEF010000002">
    <property type="protein sequence ID" value="MBE1566492.1"/>
    <property type="molecule type" value="Genomic_DNA"/>
</dbReference>
<dbReference type="Proteomes" id="UP000661607">
    <property type="component" value="Unassembled WGS sequence"/>
</dbReference>
<sequence length="158" mass="17958">MPFVQHGGRFCSWYTSDPLDQIPVTPASWGPPEQAEWPRYGECRSCREHGTVYEVPALAADVIDSAAAFTRWLREAISHHASRPGDPAFVGHRTEADVALMSWHGPIELIIFDGHGHAPSRVLNCRECRSASYPCRTLRMMAAPYRFDWLDHRTEWLP</sequence>
<name>A0ABR9KWV1_9ACTN</name>
<evidence type="ECO:0000313" key="2">
    <source>
        <dbReference type="Proteomes" id="UP000661607"/>
    </source>
</evidence>
<protein>
    <submittedName>
        <fullName evidence="1">Uncharacterized protein</fullName>
    </submittedName>
</protein>
<comment type="caution">
    <text evidence="1">The sequence shown here is derived from an EMBL/GenBank/DDBJ whole genome shotgun (WGS) entry which is preliminary data.</text>
</comment>
<keyword evidence="2" id="KW-1185">Reference proteome</keyword>